<dbReference type="RefSeq" id="WP_064562892.1">
    <property type="nucleotide sequence ID" value="NZ_CP014007.2"/>
</dbReference>
<dbReference type="GO" id="GO:0022857">
    <property type="term" value="F:transmembrane transporter activity"/>
    <property type="evidence" value="ECO:0007669"/>
    <property type="project" value="InterPro"/>
</dbReference>
<dbReference type="PANTHER" id="PTHR11360:SF317">
    <property type="entry name" value="MAJOR FACILITATOR SUPERFAMILY (MFS) PROFILE DOMAIN-CONTAINING PROTEIN-RELATED"/>
    <property type="match status" value="1"/>
</dbReference>
<dbReference type="CDD" id="cd17353">
    <property type="entry name" value="MFS_OFA_like"/>
    <property type="match status" value="1"/>
</dbReference>
<dbReference type="FunFam" id="1.20.1250.20:FF:000166">
    <property type="entry name" value="Inner membrane protein YhjX"/>
    <property type="match status" value="1"/>
</dbReference>
<evidence type="ECO:0000313" key="7">
    <source>
        <dbReference type="EMBL" id="ANI80764.1"/>
    </source>
</evidence>
<dbReference type="PANTHER" id="PTHR11360">
    <property type="entry name" value="MONOCARBOXYLATE TRANSPORTER"/>
    <property type="match status" value="1"/>
</dbReference>
<feature type="transmembrane region" description="Helical" evidence="5">
    <location>
        <begin position="216"/>
        <end position="237"/>
    </location>
</feature>
<feature type="transmembrane region" description="Helical" evidence="5">
    <location>
        <begin position="341"/>
        <end position="360"/>
    </location>
</feature>
<feature type="transmembrane region" description="Helical" evidence="5">
    <location>
        <begin position="366"/>
        <end position="387"/>
    </location>
</feature>
<dbReference type="Proteomes" id="UP000078227">
    <property type="component" value="Chromosome"/>
</dbReference>
<keyword evidence="3 5" id="KW-1133">Transmembrane helix</keyword>
<feature type="transmembrane region" description="Helical" evidence="5">
    <location>
        <begin position="134"/>
        <end position="154"/>
    </location>
</feature>
<dbReference type="InterPro" id="IPR020846">
    <property type="entry name" value="MFS_dom"/>
</dbReference>
<dbReference type="GO" id="GO:0016020">
    <property type="term" value="C:membrane"/>
    <property type="evidence" value="ECO:0007669"/>
    <property type="project" value="InterPro"/>
</dbReference>
<keyword evidence="2 5" id="KW-0812">Transmembrane</keyword>
<evidence type="ECO:0000256" key="5">
    <source>
        <dbReference type="SAM" id="Phobius"/>
    </source>
</evidence>
<feature type="transmembrane region" description="Helical" evidence="5">
    <location>
        <begin position="12"/>
        <end position="33"/>
    </location>
</feature>
<feature type="transmembrane region" description="Helical" evidence="5">
    <location>
        <begin position="249"/>
        <end position="270"/>
    </location>
</feature>
<evidence type="ECO:0000313" key="8">
    <source>
        <dbReference type="EMBL" id="SFD19283.1"/>
    </source>
</evidence>
<evidence type="ECO:0000259" key="6">
    <source>
        <dbReference type="PROSITE" id="PS50850"/>
    </source>
</evidence>
<keyword evidence="4 5" id="KW-0472">Membrane</keyword>
<evidence type="ECO:0000313" key="9">
    <source>
        <dbReference type="Proteomes" id="UP000078227"/>
    </source>
</evidence>
<dbReference type="Gene3D" id="1.20.1250.20">
    <property type="entry name" value="MFS general substrate transporter like domains"/>
    <property type="match status" value="2"/>
</dbReference>
<proteinExistence type="predicted"/>
<dbReference type="Pfam" id="PF07690">
    <property type="entry name" value="MFS_1"/>
    <property type="match status" value="2"/>
</dbReference>
<dbReference type="InterPro" id="IPR050327">
    <property type="entry name" value="Proton-linked_MCT"/>
</dbReference>
<dbReference type="EMBL" id="CP014007">
    <property type="protein sequence ID" value="ANI80764.1"/>
    <property type="molecule type" value="Genomic_DNA"/>
</dbReference>
<dbReference type="KEGG" id="kor:AWR26_00875"/>
<dbReference type="FunFam" id="1.20.1250.20:FF:000194">
    <property type="entry name" value="Inner membrane protein yhjX"/>
    <property type="match status" value="1"/>
</dbReference>
<name>A0AA94H7W6_9ENTR</name>
<dbReference type="InterPro" id="IPR011701">
    <property type="entry name" value="MFS"/>
</dbReference>
<keyword evidence="9" id="KW-1185">Reference proteome</keyword>
<evidence type="ECO:0000256" key="3">
    <source>
        <dbReference type="ARBA" id="ARBA00022989"/>
    </source>
</evidence>
<sequence length="400" mass="42514">MKTSTANHTRWLTLIGTIITQFALGSVYTWSLFNSSLAEKLNEPVSQVAFSFGLLSLGLALSSSVAGKLQERFGVKRVTMASGILLGLGFFLTAHSNNLLMLWLSAGVLVGVADGAGYLLTLSNCVKWFPERKGLISAFSIGSYGLGSLGFKFIDSQLLASVGLEKTFIIWGLIALVMIVFGATLMTDAPLQKAATENGVIANDFTLAQSMRKPQYWMLAVMFLTSCMSGLYVIGVAKDIAQGMVHLDAITAANAVTIIAIANLSGRLVLGILSDKIARIRVITIGQVISLVGMAALLFAPLNATTFFAAIACVAFNFGGTLTVFPSLVSEFFGLNNLAKNYGVIYLGFGIGSICGSLIASVFGGFYVTFCVIFALLILSLALSTTIRQPQRSVYKEAHA</sequence>
<feature type="transmembrane region" description="Helical" evidence="5">
    <location>
        <begin position="78"/>
        <end position="94"/>
    </location>
</feature>
<feature type="transmembrane region" description="Helical" evidence="5">
    <location>
        <begin position="166"/>
        <end position="186"/>
    </location>
</feature>
<feature type="transmembrane region" description="Helical" evidence="5">
    <location>
        <begin position="100"/>
        <end position="122"/>
    </location>
</feature>
<feature type="transmembrane region" description="Helical" evidence="5">
    <location>
        <begin position="45"/>
        <end position="66"/>
    </location>
</feature>
<dbReference type="EMBL" id="FOKO01000006">
    <property type="protein sequence ID" value="SFD19283.1"/>
    <property type="molecule type" value="Genomic_DNA"/>
</dbReference>
<feature type="transmembrane region" description="Helical" evidence="5">
    <location>
        <begin position="307"/>
        <end position="329"/>
    </location>
</feature>
<dbReference type="SUPFAM" id="SSF103473">
    <property type="entry name" value="MFS general substrate transporter"/>
    <property type="match status" value="1"/>
</dbReference>
<dbReference type="AlphaFoldDB" id="A0AA94H7W6"/>
<accession>A0AA94H7W6</accession>
<feature type="domain" description="Major facilitator superfamily (MFS) profile" evidence="6">
    <location>
        <begin position="9"/>
        <end position="392"/>
    </location>
</feature>
<feature type="transmembrane region" description="Helical" evidence="5">
    <location>
        <begin position="282"/>
        <end position="301"/>
    </location>
</feature>
<gene>
    <name evidence="7" type="ORF">AWR26_00875</name>
    <name evidence="8" type="ORF">SAMN05216286_4643</name>
</gene>
<keyword evidence="1" id="KW-1003">Cell membrane</keyword>
<reference evidence="8 10" key="1">
    <citation type="submission" date="2016-10" db="EMBL/GenBank/DDBJ databases">
        <authorList>
            <person name="Varghese N."/>
            <person name="Submissions S."/>
        </authorList>
    </citation>
    <scope>NUCLEOTIDE SEQUENCE [LARGE SCALE GENOMIC DNA]</scope>
    <source>
        <strain evidence="8 10">CGMCC 1.7012</strain>
    </source>
</reference>
<evidence type="ECO:0000256" key="1">
    <source>
        <dbReference type="ARBA" id="ARBA00022475"/>
    </source>
</evidence>
<reference evidence="7 9" key="2">
    <citation type="submission" date="2021-03" db="EMBL/GenBank/DDBJ databases">
        <authorList>
            <person name="Li Y."/>
            <person name="Li S."/>
            <person name="Chen M."/>
            <person name="Peng G."/>
            <person name="Tan Z."/>
            <person name="An Q."/>
        </authorList>
    </citation>
    <scope>NUCLEOTIDE SEQUENCE [LARGE SCALE GENOMIC DNA]</scope>
    <source>
        <strain evidence="7 9">Ola 51</strain>
    </source>
</reference>
<dbReference type="NCBIfam" id="TIGR00890">
    <property type="entry name" value="2A0111"/>
    <property type="match status" value="1"/>
</dbReference>
<evidence type="ECO:0000256" key="2">
    <source>
        <dbReference type="ARBA" id="ARBA00022692"/>
    </source>
</evidence>
<protein>
    <submittedName>
        <fullName evidence="7 8">MFS transporter</fullName>
    </submittedName>
</protein>
<dbReference type="InterPro" id="IPR004741">
    <property type="entry name" value="Oxa_For_antiport_fam_transptr"/>
</dbReference>
<evidence type="ECO:0000256" key="4">
    <source>
        <dbReference type="ARBA" id="ARBA00023136"/>
    </source>
</evidence>
<evidence type="ECO:0000313" key="10">
    <source>
        <dbReference type="Proteomes" id="UP000182314"/>
    </source>
</evidence>
<organism evidence="8 10">
    <name type="scientific">Kosakonia oryzae</name>
    <dbReference type="NCBI Taxonomy" id="497725"/>
    <lineage>
        <taxon>Bacteria</taxon>
        <taxon>Pseudomonadati</taxon>
        <taxon>Pseudomonadota</taxon>
        <taxon>Gammaproteobacteria</taxon>
        <taxon>Enterobacterales</taxon>
        <taxon>Enterobacteriaceae</taxon>
        <taxon>Kosakonia</taxon>
    </lineage>
</organism>
<dbReference type="PROSITE" id="PS50850">
    <property type="entry name" value="MFS"/>
    <property type="match status" value="1"/>
</dbReference>
<dbReference type="Proteomes" id="UP000182314">
    <property type="component" value="Unassembled WGS sequence"/>
</dbReference>
<dbReference type="InterPro" id="IPR036259">
    <property type="entry name" value="MFS_trans_sf"/>
</dbReference>